<feature type="domain" description="AAA+ ATPase" evidence="1">
    <location>
        <begin position="129"/>
        <end position="257"/>
    </location>
</feature>
<dbReference type="NCBIfam" id="NF005992">
    <property type="entry name" value="PRK08116.1"/>
    <property type="match status" value="1"/>
</dbReference>
<evidence type="ECO:0000313" key="3">
    <source>
        <dbReference type="Proteomes" id="UP000280696"/>
    </source>
</evidence>
<evidence type="ECO:0000313" key="2">
    <source>
        <dbReference type="EMBL" id="RKI91262.1"/>
    </source>
</evidence>
<dbReference type="InterPro" id="IPR003593">
    <property type="entry name" value="AAA+_ATPase"/>
</dbReference>
<sequence>MIEINEAVRAFIDKTAGDTELSEDEYIDHSDGLIHCKKCGGRRQTILPDSLRHSYLMPRCVCPCQQEAEKQRKAAEEQRALMESIRRRRAQGLQDRYLHDFTFANDNGQNPLMEKARAYVENWKEAYRENTGLLLFGDVGTGKSFFAGCIANALIDQDVPVLMTNIPSILNRLTGMFAEDRAAFISALDDYSLLILDDLGVERNTEYALEQMFLVIDSRSRSRKPLIVTTNLKLEEIKNPPALAHARIYDRIMERCAPVLFSGRNFWEEKAAATKEAARGIVSPK</sequence>
<protein>
    <submittedName>
        <fullName evidence="2">AAA family ATPase</fullName>
    </submittedName>
</protein>
<dbReference type="Gene3D" id="3.40.50.300">
    <property type="entry name" value="P-loop containing nucleotide triphosphate hydrolases"/>
    <property type="match status" value="1"/>
</dbReference>
<dbReference type="InterPro" id="IPR027417">
    <property type="entry name" value="P-loop_NTPase"/>
</dbReference>
<dbReference type="Proteomes" id="UP000280696">
    <property type="component" value="Unassembled WGS sequence"/>
</dbReference>
<accession>A0A3A9AIH0</accession>
<dbReference type="SUPFAM" id="SSF52540">
    <property type="entry name" value="P-loop containing nucleoside triphosphate hydrolases"/>
    <property type="match status" value="1"/>
</dbReference>
<dbReference type="EMBL" id="RAYQ01000010">
    <property type="protein sequence ID" value="RKI91262.1"/>
    <property type="molecule type" value="Genomic_DNA"/>
</dbReference>
<dbReference type="RefSeq" id="WP_120469373.1">
    <property type="nucleotide sequence ID" value="NZ_RAYQ01000010.1"/>
</dbReference>
<dbReference type="PANTHER" id="PTHR30050">
    <property type="entry name" value="CHROMOSOMAL REPLICATION INITIATOR PROTEIN DNAA"/>
    <property type="match status" value="1"/>
</dbReference>
<dbReference type="GO" id="GO:0006260">
    <property type="term" value="P:DNA replication"/>
    <property type="evidence" value="ECO:0007669"/>
    <property type="project" value="TreeGrafter"/>
</dbReference>
<gene>
    <name evidence="2" type="ORF">D7V94_10110</name>
</gene>
<dbReference type="OrthoDB" id="9770694at2"/>
<comment type="caution">
    <text evidence="2">The sequence shown here is derived from an EMBL/GenBank/DDBJ whole genome shotgun (WGS) entry which is preliminary data.</text>
</comment>
<organism evidence="2 3">
    <name type="scientific">Parablautia intestinalis</name>
    <dbReference type="NCBI Taxonomy" id="2320100"/>
    <lineage>
        <taxon>Bacteria</taxon>
        <taxon>Bacillati</taxon>
        <taxon>Bacillota</taxon>
        <taxon>Clostridia</taxon>
        <taxon>Lachnospirales</taxon>
        <taxon>Lachnospiraceae</taxon>
        <taxon>Parablautia</taxon>
    </lineage>
</organism>
<dbReference type="CDD" id="cd00009">
    <property type="entry name" value="AAA"/>
    <property type="match status" value="1"/>
</dbReference>
<dbReference type="PANTHER" id="PTHR30050:SF4">
    <property type="entry name" value="ATP-BINDING PROTEIN RV3427C IN INSERTION SEQUENCE-RELATED"/>
    <property type="match status" value="1"/>
</dbReference>
<reference evidence="2 3" key="1">
    <citation type="submission" date="2018-09" db="EMBL/GenBank/DDBJ databases">
        <title>Murine metabolic-syndrome-specific gut microbial biobank.</title>
        <authorList>
            <person name="Liu C."/>
        </authorList>
    </citation>
    <scope>NUCLEOTIDE SEQUENCE [LARGE SCALE GENOMIC DNA]</scope>
    <source>
        <strain evidence="2 3">0.1xD8-82</strain>
    </source>
</reference>
<dbReference type="SMART" id="SM00382">
    <property type="entry name" value="AAA"/>
    <property type="match status" value="1"/>
</dbReference>
<dbReference type="InterPro" id="IPR002611">
    <property type="entry name" value="IstB_ATP-bd"/>
</dbReference>
<name>A0A3A9AIH0_9FIRM</name>
<evidence type="ECO:0000259" key="1">
    <source>
        <dbReference type="SMART" id="SM00382"/>
    </source>
</evidence>
<dbReference type="Pfam" id="PF01695">
    <property type="entry name" value="IstB_IS21"/>
    <property type="match status" value="1"/>
</dbReference>
<keyword evidence="3" id="KW-1185">Reference proteome</keyword>
<proteinExistence type="predicted"/>
<dbReference type="AlphaFoldDB" id="A0A3A9AIH0"/>
<dbReference type="GO" id="GO:0005524">
    <property type="term" value="F:ATP binding"/>
    <property type="evidence" value="ECO:0007669"/>
    <property type="project" value="InterPro"/>
</dbReference>